<reference evidence="1 2" key="1">
    <citation type="journal article" date="2021" name="BMC Biol.">
        <title>Horizontally acquired antibacterial genes associated with adaptive radiation of ladybird beetles.</title>
        <authorList>
            <person name="Li H.S."/>
            <person name="Tang X.F."/>
            <person name="Huang Y.H."/>
            <person name="Xu Z.Y."/>
            <person name="Chen M.L."/>
            <person name="Du X.Y."/>
            <person name="Qiu B.Y."/>
            <person name="Chen P.T."/>
            <person name="Zhang W."/>
            <person name="Slipinski A."/>
            <person name="Escalona H.E."/>
            <person name="Waterhouse R.M."/>
            <person name="Zwick A."/>
            <person name="Pang H."/>
        </authorList>
    </citation>
    <scope>NUCLEOTIDE SEQUENCE [LARGE SCALE GENOMIC DNA]</scope>
    <source>
        <strain evidence="1">SYSU2018</strain>
    </source>
</reference>
<gene>
    <name evidence="1" type="ORF">HHI36_024348</name>
</gene>
<comment type="caution">
    <text evidence="1">The sequence shown here is derived from an EMBL/GenBank/DDBJ whole genome shotgun (WGS) entry which is preliminary data.</text>
</comment>
<organism evidence="1 2">
    <name type="scientific">Cryptolaemus montrouzieri</name>
    <dbReference type="NCBI Taxonomy" id="559131"/>
    <lineage>
        <taxon>Eukaryota</taxon>
        <taxon>Metazoa</taxon>
        <taxon>Ecdysozoa</taxon>
        <taxon>Arthropoda</taxon>
        <taxon>Hexapoda</taxon>
        <taxon>Insecta</taxon>
        <taxon>Pterygota</taxon>
        <taxon>Neoptera</taxon>
        <taxon>Endopterygota</taxon>
        <taxon>Coleoptera</taxon>
        <taxon>Polyphaga</taxon>
        <taxon>Cucujiformia</taxon>
        <taxon>Coccinelloidea</taxon>
        <taxon>Coccinellidae</taxon>
        <taxon>Scymninae</taxon>
        <taxon>Scymnini</taxon>
        <taxon>Cryptolaemus</taxon>
    </lineage>
</organism>
<evidence type="ECO:0000313" key="1">
    <source>
        <dbReference type="EMBL" id="KAL3274742.1"/>
    </source>
</evidence>
<name>A0ABD2N7Q0_9CUCU</name>
<dbReference type="Proteomes" id="UP001516400">
    <property type="component" value="Unassembled WGS sequence"/>
</dbReference>
<proteinExistence type="predicted"/>
<dbReference type="PANTHER" id="PTHR13244:SF7">
    <property type="entry name" value="ZINC FINGER MYND DOMAIN-CONTAINING PROTEIN 10"/>
    <property type="match status" value="1"/>
</dbReference>
<protein>
    <submittedName>
        <fullName evidence="1">Uncharacterized protein</fullName>
    </submittedName>
</protein>
<dbReference type="PANTHER" id="PTHR13244">
    <property type="entry name" value="ZINC FINGER MYND DOMAIN CONTAINING PROTEIN 10"/>
    <property type="match status" value="1"/>
</dbReference>
<sequence length="431" mass="49845">MDSVLLPTEIEFYIDTMKPQDMENLGTRQWLEWHQRLQKLNQEALIEASAVKEEYVKEILISLGKVNILIYEAILVNIWKHKVLPHLLKMQPYPESTMIAYSILYHEAVCVTLLELVTFHGSCCEAMEDSALDLLDYTCGLASRLLSVKYQEMNTKESAKQELGRQRDNLDFDIGIKSLSIIRYICESMERLVHYYLTPLSVCSNIYTQHDIPTLFIEILRNKPWIKEDKQYSTGKWIQWDGEAVCNPAAQIWLTLRHLLLDQACPQYYPITETRKVQLLNLLSLLTPVILDQLSPLIELKQWLSQISITQQPSAPPRPILLEVCLEIKEKILHQAGGKWKEIAKEQLPVIFNNQKDFLVESAKILNEAYNTDLLEKFDVKTLYLVQNVVKIPFNDVPAVKGHGTVQENVKLCIGPNIKKIVNKLKTRRYN</sequence>
<keyword evidence="2" id="KW-1185">Reference proteome</keyword>
<dbReference type="AlphaFoldDB" id="A0ABD2N7Q0"/>
<evidence type="ECO:0000313" key="2">
    <source>
        <dbReference type="Proteomes" id="UP001516400"/>
    </source>
</evidence>
<dbReference type="EMBL" id="JABFTP020000076">
    <property type="protein sequence ID" value="KAL3274742.1"/>
    <property type="molecule type" value="Genomic_DNA"/>
</dbReference>
<accession>A0ABD2N7Q0</accession>
<dbReference type="InterPro" id="IPR052298">
    <property type="entry name" value="ZMYND10"/>
</dbReference>